<keyword evidence="3" id="KW-0804">Transcription</keyword>
<evidence type="ECO:0000256" key="3">
    <source>
        <dbReference type="ARBA" id="ARBA00023163"/>
    </source>
</evidence>
<evidence type="ECO:0000313" key="6">
    <source>
        <dbReference type="Proteomes" id="UP000285310"/>
    </source>
</evidence>
<keyword evidence="2" id="KW-0238">DNA-binding</keyword>
<dbReference type="InterPro" id="IPR047761">
    <property type="entry name" value="NadS-like"/>
</dbReference>
<dbReference type="SMART" id="SM00530">
    <property type="entry name" value="HTH_XRE"/>
    <property type="match status" value="1"/>
</dbReference>
<evidence type="ECO:0000256" key="1">
    <source>
        <dbReference type="ARBA" id="ARBA00023015"/>
    </source>
</evidence>
<evidence type="ECO:0000313" key="5">
    <source>
        <dbReference type="EMBL" id="ROO25201.1"/>
    </source>
</evidence>
<proteinExistence type="predicted"/>
<dbReference type="RefSeq" id="WP_123659127.1">
    <property type="nucleotide sequence ID" value="NZ_AYKG01000052.1"/>
</dbReference>
<dbReference type="OrthoDB" id="9799384at2"/>
<dbReference type="SUPFAM" id="SSF47413">
    <property type="entry name" value="lambda repressor-like DNA-binding domains"/>
    <property type="match status" value="1"/>
</dbReference>
<comment type="caution">
    <text evidence="5">The sequence shown here is derived from an EMBL/GenBank/DDBJ whole genome shotgun (WGS) entry which is preliminary data.</text>
</comment>
<reference evidence="5 6" key="1">
    <citation type="submission" date="2013-10" db="EMBL/GenBank/DDBJ databases">
        <title>Salinisphaera japonica YTM-1 Genome Sequencing.</title>
        <authorList>
            <person name="Lai Q."/>
            <person name="Li C."/>
            <person name="Shao Z."/>
        </authorList>
    </citation>
    <scope>NUCLEOTIDE SEQUENCE [LARGE SCALE GENOMIC DNA]</scope>
    <source>
        <strain evidence="5 6">YTM-1</strain>
    </source>
</reference>
<dbReference type="AlphaFoldDB" id="A0A423PHW6"/>
<dbReference type="GO" id="GO:0003677">
    <property type="term" value="F:DNA binding"/>
    <property type="evidence" value="ECO:0007669"/>
    <property type="project" value="UniProtKB-KW"/>
</dbReference>
<organism evidence="5 6">
    <name type="scientific">Salinisphaera japonica YTM-1</name>
    <dbReference type="NCBI Taxonomy" id="1209778"/>
    <lineage>
        <taxon>Bacteria</taxon>
        <taxon>Pseudomonadati</taxon>
        <taxon>Pseudomonadota</taxon>
        <taxon>Gammaproteobacteria</taxon>
        <taxon>Salinisphaerales</taxon>
        <taxon>Salinisphaeraceae</taxon>
        <taxon>Salinisphaera</taxon>
    </lineage>
</organism>
<keyword evidence="6" id="KW-1185">Reference proteome</keyword>
<feature type="domain" description="HTH cro/C1-type" evidence="4">
    <location>
        <begin position="37"/>
        <end position="73"/>
    </location>
</feature>
<dbReference type="EMBL" id="AYKG01000052">
    <property type="protein sequence ID" value="ROO25201.1"/>
    <property type="molecule type" value="Genomic_DNA"/>
</dbReference>
<dbReference type="Pfam" id="PF01381">
    <property type="entry name" value="HTH_3"/>
    <property type="match status" value="1"/>
</dbReference>
<dbReference type="NCBIfam" id="NF041265">
    <property type="entry name" value="NadS"/>
    <property type="match status" value="1"/>
</dbReference>
<evidence type="ECO:0000259" key="4">
    <source>
        <dbReference type="PROSITE" id="PS50943"/>
    </source>
</evidence>
<name>A0A423PHW6_9GAMM</name>
<dbReference type="FunCoup" id="A0A423PHW6">
    <property type="interactions" value="27"/>
</dbReference>
<sequence length="99" mass="10862">MDNNLFAQLLDSVQEADEIVKGERTPAREHVINTFEIKAIRESAKLSQEKFANLIHVSKGTLVNWEQGRRKPSGPAAVLLLAIQQDPSGVIAAIQKSGE</sequence>
<evidence type="ECO:0000256" key="2">
    <source>
        <dbReference type="ARBA" id="ARBA00023125"/>
    </source>
</evidence>
<dbReference type="InterPro" id="IPR001387">
    <property type="entry name" value="Cro/C1-type_HTH"/>
</dbReference>
<dbReference type="PROSITE" id="PS50943">
    <property type="entry name" value="HTH_CROC1"/>
    <property type="match status" value="1"/>
</dbReference>
<dbReference type="Gene3D" id="1.10.260.40">
    <property type="entry name" value="lambda repressor-like DNA-binding domains"/>
    <property type="match status" value="1"/>
</dbReference>
<dbReference type="CDD" id="cd00093">
    <property type="entry name" value="HTH_XRE"/>
    <property type="match status" value="1"/>
</dbReference>
<gene>
    <name evidence="5" type="ORF">SAJA_13355</name>
</gene>
<dbReference type="Proteomes" id="UP000285310">
    <property type="component" value="Unassembled WGS sequence"/>
</dbReference>
<keyword evidence="1" id="KW-0805">Transcription regulation</keyword>
<dbReference type="InterPro" id="IPR010982">
    <property type="entry name" value="Lambda_DNA-bd_dom_sf"/>
</dbReference>
<dbReference type="PANTHER" id="PTHR36511">
    <property type="entry name" value="MERR FAMILY BACTERIAL REGULATORY PROTEIN"/>
    <property type="match status" value="1"/>
</dbReference>
<protein>
    <submittedName>
        <fullName evidence="5">Repressor</fullName>
    </submittedName>
</protein>
<accession>A0A423PHW6</accession>
<dbReference type="PANTHER" id="PTHR36511:SF4">
    <property type="entry name" value="ANTITOXIN MQSA"/>
    <property type="match status" value="1"/>
</dbReference>
<dbReference type="InterPro" id="IPR052359">
    <property type="entry name" value="HTH-type_reg/antitoxin"/>
</dbReference>
<dbReference type="InParanoid" id="A0A423PHW6"/>